<dbReference type="Gene3D" id="3.40.50.12780">
    <property type="entry name" value="N-terminal domain of ligase-like"/>
    <property type="match status" value="1"/>
</dbReference>
<accession>A0A916R484</accession>
<dbReference type="Pfam" id="PF00501">
    <property type="entry name" value="AMP-binding"/>
    <property type="match status" value="1"/>
</dbReference>
<dbReference type="GO" id="GO:0016020">
    <property type="term" value="C:membrane"/>
    <property type="evidence" value="ECO:0007669"/>
    <property type="project" value="TreeGrafter"/>
</dbReference>
<keyword evidence="1 5" id="KW-0436">Ligase</keyword>
<reference evidence="5" key="1">
    <citation type="journal article" date="2014" name="Int. J. Syst. Evol. Microbiol.">
        <title>Complete genome sequence of Corynebacterium casei LMG S-19264T (=DSM 44701T), isolated from a smear-ripened cheese.</title>
        <authorList>
            <consortium name="US DOE Joint Genome Institute (JGI-PGF)"/>
            <person name="Walter F."/>
            <person name="Albersmeier A."/>
            <person name="Kalinowski J."/>
            <person name="Ruckert C."/>
        </authorList>
    </citation>
    <scope>NUCLEOTIDE SEQUENCE</scope>
    <source>
        <strain evidence="5">CGMCC 1.15880</strain>
    </source>
</reference>
<keyword evidence="6" id="KW-1185">Reference proteome</keyword>
<dbReference type="Proteomes" id="UP000628017">
    <property type="component" value="Unassembled WGS sequence"/>
</dbReference>
<evidence type="ECO:0000313" key="6">
    <source>
        <dbReference type="Proteomes" id="UP000628017"/>
    </source>
</evidence>
<keyword evidence="3" id="KW-0443">Lipid metabolism</keyword>
<comment type="caution">
    <text evidence="5">The sequence shown here is derived from an EMBL/GenBank/DDBJ whole genome shotgun (WGS) entry which is preliminary data.</text>
</comment>
<dbReference type="AlphaFoldDB" id="A0A916R484"/>
<dbReference type="PANTHER" id="PTHR43272:SF32">
    <property type="entry name" value="AMP-DEPENDENT SYNTHETASE_LIGASE DOMAIN-CONTAINING PROTEIN"/>
    <property type="match status" value="1"/>
</dbReference>
<dbReference type="PANTHER" id="PTHR43272">
    <property type="entry name" value="LONG-CHAIN-FATTY-ACID--COA LIGASE"/>
    <property type="match status" value="1"/>
</dbReference>
<evidence type="ECO:0000313" key="5">
    <source>
        <dbReference type="EMBL" id="GGA32797.1"/>
    </source>
</evidence>
<protein>
    <submittedName>
        <fullName evidence="5">Fatty-acid--CoA ligase</fullName>
    </submittedName>
</protein>
<evidence type="ECO:0000259" key="4">
    <source>
        <dbReference type="Pfam" id="PF00501"/>
    </source>
</evidence>
<organism evidence="5 6">
    <name type="scientific">Neptunicoccus cionae</name>
    <dbReference type="NCBI Taxonomy" id="2035344"/>
    <lineage>
        <taxon>Bacteria</taxon>
        <taxon>Pseudomonadati</taxon>
        <taxon>Pseudomonadota</taxon>
        <taxon>Alphaproteobacteria</taxon>
        <taxon>Rhodobacterales</taxon>
        <taxon>Paracoccaceae</taxon>
        <taxon>Neptunicoccus</taxon>
    </lineage>
</organism>
<name>A0A916R484_9RHOB</name>
<proteinExistence type="predicted"/>
<keyword evidence="2" id="KW-0276">Fatty acid metabolism</keyword>
<sequence length="617" mass="68795">MAMNTMQDQSTAGWTPPPVQIDGCDTFSKLFRQNCKKFGNKIAIREKDFGIWKEFSWLDYYASARRVGCSLMALGYREGDVAAIISEDNKEWVFADLGIQCIGATTHGLYPTLQEKQVAYQLNDSGAKVLFVEDEEQLDKYLGVEDQLDHLEKVIVFDMEGLRSFQHDKVIGWEEFLALSDAKIEELSVEFERRVDAGDPEDIATLIYTSGTTGAPKGAAMSHRFFLAQSDNYPELPLGPGDEVLTFLPLCHAAERILSVCVPIRHGITINIAESGDTFAADIQEVAPTFIFAVPRVWEKFYSRINFVMNDATAFGRFAYDQALKTAGRREALIAAGKSVPTMLRLRHKVLDFLVLRNIRVELGLARAHTIVSGAAPISARLLSWFNALGVTVQEAYGQTETGIVTATIPGRSPIGSIGRAMRNVEAKLADDGEILIRSSSNFSGYLNQPEKTAETVVDGWVYTGDVGTMDANGDLTILDRKKDIIITAGGKNITPSQLENELKFSPYISDAVIIGDKRKYLSVLIMIDHENVEKYAQEKRIPFSNYKSLCANTQIQDLIEGEVEQANSGFAPVEQVKKFRLIDVLLTAEDDELTPTMKLKRNEIERKYKDLIETMY</sequence>
<dbReference type="SUPFAM" id="SSF56801">
    <property type="entry name" value="Acetyl-CoA synthetase-like"/>
    <property type="match status" value="1"/>
</dbReference>
<feature type="domain" description="AMP-dependent synthetase/ligase" evidence="4">
    <location>
        <begin position="31"/>
        <end position="447"/>
    </location>
</feature>
<dbReference type="InterPro" id="IPR042099">
    <property type="entry name" value="ANL_N_sf"/>
</dbReference>
<dbReference type="Pfam" id="PF23562">
    <property type="entry name" value="AMP-binding_C_3"/>
    <property type="match status" value="1"/>
</dbReference>
<evidence type="ECO:0000256" key="2">
    <source>
        <dbReference type="ARBA" id="ARBA00022832"/>
    </source>
</evidence>
<dbReference type="PROSITE" id="PS00455">
    <property type="entry name" value="AMP_BINDING"/>
    <property type="match status" value="1"/>
</dbReference>
<dbReference type="EMBL" id="BMKA01000010">
    <property type="protein sequence ID" value="GGA32797.1"/>
    <property type="molecule type" value="Genomic_DNA"/>
</dbReference>
<dbReference type="GO" id="GO:0004467">
    <property type="term" value="F:long-chain fatty acid-CoA ligase activity"/>
    <property type="evidence" value="ECO:0007669"/>
    <property type="project" value="TreeGrafter"/>
</dbReference>
<gene>
    <name evidence="5" type="ORF">GCM10011498_37460</name>
</gene>
<evidence type="ECO:0000256" key="3">
    <source>
        <dbReference type="ARBA" id="ARBA00023098"/>
    </source>
</evidence>
<dbReference type="InterPro" id="IPR020845">
    <property type="entry name" value="AMP-binding_CS"/>
</dbReference>
<reference evidence="5" key="2">
    <citation type="submission" date="2020-09" db="EMBL/GenBank/DDBJ databases">
        <authorList>
            <person name="Sun Q."/>
            <person name="Zhou Y."/>
        </authorList>
    </citation>
    <scope>NUCLEOTIDE SEQUENCE</scope>
    <source>
        <strain evidence="5">CGMCC 1.15880</strain>
    </source>
</reference>
<dbReference type="InterPro" id="IPR000873">
    <property type="entry name" value="AMP-dep_synth/lig_dom"/>
</dbReference>
<evidence type="ECO:0000256" key="1">
    <source>
        <dbReference type="ARBA" id="ARBA00022598"/>
    </source>
</evidence>